<dbReference type="OrthoDB" id="1917367at2759"/>
<dbReference type="EMBL" id="QJKJ01008544">
    <property type="protein sequence ID" value="RDX79426.1"/>
    <property type="molecule type" value="Genomic_DNA"/>
</dbReference>
<gene>
    <name evidence="2" type="ORF">CR513_40152</name>
</gene>
<reference evidence="2" key="1">
    <citation type="submission" date="2018-05" db="EMBL/GenBank/DDBJ databases">
        <title>Draft genome of Mucuna pruriens seed.</title>
        <authorList>
            <person name="Nnadi N.E."/>
            <person name="Vos R."/>
            <person name="Hasami M.H."/>
            <person name="Devisetty U.K."/>
            <person name="Aguiy J.C."/>
        </authorList>
    </citation>
    <scope>NUCLEOTIDE SEQUENCE [LARGE SCALE GENOMIC DNA]</scope>
    <source>
        <strain evidence="2">JCA_2017</strain>
    </source>
</reference>
<feature type="compositionally biased region" description="Low complexity" evidence="1">
    <location>
        <begin position="30"/>
        <end position="42"/>
    </location>
</feature>
<feature type="region of interest" description="Disordered" evidence="1">
    <location>
        <begin position="1"/>
        <end position="48"/>
    </location>
</feature>
<comment type="caution">
    <text evidence="2">The sequence shown here is derived from an EMBL/GenBank/DDBJ whole genome shotgun (WGS) entry which is preliminary data.</text>
</comment>
<dbReference type="STRING" id="157652.A0A371FM67"/>
<keyword evidence="3" id="KW-1185">Reference proteome</keyword>
<dbReference type="AlphaFoldDB" id="A0A371FM67"/>
<organism evidence="2 3">
    <name type="scientific">Mucuna pruriens</name>
    <name type="common">Velvet bean</name>
    <name type="synonym">Dolichos pruriens</name>
    <dbReference type="NCBI Taxonomy" id="157652"/>
    <lineage>
        <taxon>Eukaryota</taxon>
        <taxon>Viridiplantae</taxon>
        <taxon>Streptophyta</taxon>
        <taxon>Embryophyta</taxon>
        <taxon>Tracheophyta</taxon>
        <taxon>Spermatophyta</taxon>
        <taxon>Magnoliopsida</taxon>
        <taxon>eudicotyledons</taxon>
        <taxon>Gunneridae</taxon>
        <taxon>Pentapetalae</taxon>
        <taxon>rosids</taxon>
        <taxon>fabids</taxon>
        <taxon>Fabales</taxon>
        <taxon>Fabaceae</taxon>
        <taxon>Papilionoideae</taxon>
        <taxon>50 kb inversion clade</taxon>
        <taxon>NPAAA clade</taxon>
        <taxon>indigoferoid/millettioid clade</taxon>
        <taxon>Phaseoleae</taxon>
        <taxon>Mucuna</taxon>
    </lineage>
</organism>
<sequence length="142" mass="16619">MMQIQKATKGDHEVVAPNEFSIPPPPPTPSIHKSTSSKGSSSERTRKMRSIQEIYNETEIINNLFCLFVDSEPLTFDEAMKEKRWRQAMKEEIKAIKNHDTWELSNLPKGHDGAKWMFKIKKNAKVEVERYKERLVAKRYKQ</sequence>
<name>A0A371FM67_MUCPR</name>
<evidence type="ECO:0000256" key="1">
    <source>
        <dbReference type="SAM" id="MobiDB-lite"/>
    </source>
</evidence>
<dbReference type="Proteomes" id="UP000257109">
    <property type="component" value="Unassembled WGS sequence"/>
</dbReference>
<protein>
    <submittedName>
        <fullName evidence="2">Mitochondrial protein</fullName>
    </submittedName>
</protein>
<feature type="non-terminal residue" evidence="2">
    <location>
        <position position="1"/>
    </location>
</feature>
<accession>A0A371FM67</accession>
<evidence type="ECO:0000313" key="2">
    <source>
        <dbReference type="EMBL" id="RDX79426.1"/>
    </source>
</evidence>
<evidence type="ECO:0000313" key="3">
    <source>
        <dbReference type="Proteomes" id="UP000257109"/>
    </source>
</evidence>
<proteinExistence type="predicted"/>